<evidence type="ECO:0000313" key="2">
    <source>
        <dbReference type="EMBL" id="CAI9260111.1"/>
    </source>
</evidence>
<dbReference type="AlphaFoldDB" id="A0AA35UKQ8"/>
<proteinExistence type="predicted"/>
<dbReference type="EMBL" id="OX465086">
    <property type="protein sequence ID" value="CAI9260111.1"/>
    <property type="molecule type" value="Genomic_DNA"/>
</dbReference>
<organism evidence="2 3">
    <name type="scientific">Lactuca saligna</name>
    <name type="common">Willowleaf lettuce</name>
    <dbReference type="NCBI Taxonomy" id="75948"/>
    <lineage>
        <taxon>Eukaryota</taxon>
        <taxon>Viridiplantae</taxon>
        <taxon>Streptophyta</taxon>
        <taxon>Embryophyta</taxon>
        <taxon>Tracheophyta</taxon>
        <taxon>Spermatophyta</taxon>
        <taxon>Magnoliopsida</taxon>
        <taxon>eudicotyledons</taxon>
        <taxon>Gunneridae</taxon>
        <taxon>Pentapetalae</taxon>
        <taxon>asterids</taxon>
        <taxon>campanulids</taxon>
        <taxon>Asterales</taxon>
        <taxon>Asteraceae</taxon>
        <taxon>Cichorioideae</taxon>
        <taxon>Cichorieae</taxon>
        <taxon>Lactucinae</taxon>
        <taxon>Lactuca</taxon>
    </lineage>
</organism>
<accession>A0AA35UKQ8</accession>
<feature type="region of interest" description="Disordered" evidence="1">
    <location>
        <begin position="185"/>
        <end position="228"/>
    </location>
</feature>
<sequence length="228" mass="26582">MKTHRLNLMKQIKRELGCKKLYGTLIRRTPFWHWGRETRDFKIEVGFGFGGNRRIMGWRMLFLPSFGPVDIPKITLTRKEVEDNQLLAEICSQTVANSGGGSHFKWGAWPHLELNIYTTLDNYCSSVKRFVHSELYEGLKVEECRRSSTEVEESRIVEWQSRKKSKRILLKTTFSKFTNEESNPLLIDIEDEDNQGNEIVQPRIRREGQKKCSTPKKKTKKQSGGDDD</sequence>
<name>A0AA35UKQ8_LACSI</name>
<protein>
    <submittedName>
        <fullName evidence="2">Uncharacterized protein</fullName>
    </submittedName>
</protein>
<reference evidence="2" key="1">
    <citation type="submission" date="2023-04" db="EMBL/GenBank/DDBJ databases">
        <authorList>
            <person name="Vijverberg K."/>
            <person name="Xiong W."/>
            <person name="Schranz E."/>
        </authorList>
    </citation>
    <scope>NUCLEOTIDE SEQUENCE</scope>
</reference>
<dbReference type="Proteomes" id="UP001177003">
    <property type="component" value="Chromosome 0"/>
</dbReference>
<evidence type="ECO:0000313" key="3">
    <source>
        <dbReference type="Proteomes" id="UP001177003"/>
    </source>
</evidence>
<gene>
    <name evidence="2" type="ORF">LSALG_LOCUS960</name>
</gene>
<evidence type="ECO:0000256" key="1">
    <source>
        <dbReference type="SAM" id="MobiDB-lite"/>
    </source>
</evidence>
<keyword evidence="3" id="KW-1185">Reference proteome</keyword>